<evidence type="ECO:0000256" key="1">
    <source>
        <dbReference type="ARBA" id="ARBA00004123"/>
    </source>
</evidence>
<dbReference type="InterPro" id="IPR004343">
    <property type="entry name" value="Plus-3_dom"/>
</dbReference>
<evidence type="ECO:0000313" key="7">
    <source>
        <dbReference type="EMBL" id="KAL1865673.1"/>
    </source>
</evidence>
<feature type="domain" description="Plus3" evidence="6">
    <location>
        <begin position="282"/>
        <end position="419"/>
    </location>
</feature>
<dbReference type="PANTHER" id="PTHR13115">
    <property type="entry name" value="RNA POLYMERASE-ASSOCIATED PROTEIN RTF1 HOMOLOG"/>
    <property type="match status" value="1"/>
</dbReference>
<dbReference type="Gene3D" id="3.90.70.200">
    <property type="entry name" value="Plus-3 domain"/>
    <property type="match status" value="1"/>
</dbReference>
<evidence type="ECO:0000256" key="2">
    <source>
        <dbReference type="ARBA" id="ARBA00023015"/>
    </source>
</evidence>
<dbReference type="Proteomes" id="UP001583177">
    <property type="component" value="Unassembled WGS sequence"/>
</dbReference>
<reference evidence="7 8" key="1">
    <citation type="journal article" date="2024" name="IMA Fungus">
        <title>IMA Genome - F19 : A genome assembly and annotation guide to empower mycologists, including annotated draft genome sequences of Ceratocystis pirilliformis, Diaporthe australafricana, Fusarium ophioides, Paecilomyces lecythidis, and Sporothrix stenoceras.</title>
        <authorList>
            <person name="Aylward J."/>
            <person name="Wilson A.M."/>
            <person name="Visagie C.M."/>
            <person name="Spraker J."/>
            <person name="Barnes I."/>
            <person name="Buitendag C."/>
            <person name="Ceriani C."/>
            <person name="Del Mar Angel L."/>
            <person name="du Plessis D."/>
            <person name="Fuchs T."/>
            <person name="Gasser K."/>
            <person name="Kramer D."/>
            <person name="Li W."/>
            <person name="Munsamy K."/>
            <person name="Piso A."/>
            <person name="Price J.L."/>
            <person name="Sonnekus B."/>
            <person name="Thomas C."/>
            <person name="van der Nest A."/>
            <person name="van Dijk A."/>
            <person name="van Heerden A."/>
            <person name="van Vuuren N."/>
            <person name="Yilmaz N."/>
            <person name="Duong T.A."/>
            <person name="van der Merwe N.A."/>
            <person name="Wingfield M.J."/>
            <person name="Wingfield B.D."/>
        </authorList>
    </citation>
    <scope>NUCLEOTIDE SEQUENCE [LARGE SCALE GENOMIC DNA]</scope>
    <source>
        <strain evidence="7 8">CMW 18300</strain>
    </source>
</reference>
<dbReference type="Pfam" id="PF03126">
    <property type="entry name" value="Plus-3"/>
    <property type="match status" value="1"/>
</dbReference>
<evidence type="ECO:0000256" key="3">
    <source>
        <dbReference type="ARBA" id="ARBA00023163"/>
    </source>
</evidence>
<feature type="compositionally biased region" description="Basic and acidic residues" evidence="5">
    <location>
        <begin position="220"/>
        <end position="239"/>
    </location>
</feature>
<keyword evidence="8" id="KW-1185">Reference proteome</keyword>
<feature type="region of interest" description="Disordered" evidence="5">
    <location>
        <begin position="1"/>
        <end position="134"/>
    </location>
</feature>
<evidence type="ECO:0000256" key="5">
    <source>
        <dbReference type="SAM" id="MobiDB-lite"/>
    </source>
</evidence>
<keyword evidence="2" id="KW-0805">Transcription regulation</keyword>
<evidence type="ECO:0000259" key="6">
    <source>
        <dbReference type="PROSITE" id="PS51360"/>
    </source>
</evidence>
<sequence length="636" mass="71092">MSDFGDPDDMLLALAGGGDGSSDEVSNGGSRGRSRSRSRGRSQSRSRGPERSQSAQPAERSSPRSPATKKTPAKKSQGRNKAESEDEGEASDPGTPRSQSSVPMDESDSDAESEALQGKEPDEGENSYPVEGLYKSYEEREEIMAMREFERERILEERHAERNRAKTLATLRQMVQNTEQTEKQKKRKAGAAELEDGQRKTSRPRTATKNTKALPTALDTLKRARAEKQDRRRKDEERRRDRRSPSYRSGSSRSRSRHSDDSDVEWAGAPKKRSKTPERALPAELRDIERCRLSRTRFAKLNFWPGFEETMKGCYIRIHIGPDPNTRQAVYRMAVIKGVTTGRPYAVENEQKKTIVTDQYVIGAHGKAEKEWPYIACSESPFTEAEWNRYQIVCGKDGITLPKKPELAQKVDDINKLLDRSWTDEELSEKLKRQTVLRDKFSGAERARLEQEVAEARRHGNDTLADELQEKLDKMPAPRLAFSTSLKKASPVKPSGPTQQDRLAEKNRLNRQLNAKQVREAQIAERRKARESFADKTEDADGGDPSSRRARTRKKFLGKGQDGDSAFNSTGGSGASTPANGTPKLDAQNAVPPHVAKLREQQEAAANGKGGVPKIHRALTDDDIIGSLDLDIDVEI</sequence>
<dbReference type="SMART" id="SM00719">
    <property type="entry name" value="Plus3"/>
    <property type="match status" value="1"/>
</dbReference>
<feature type="compositionally biased region" description="Basic residues" evidence="5">
    <location>
        <begin position="548"/>
        <end position="557"/>
    </location>
</feature>
<proteinExistence type="predicted"/>
<keyword evidence="3" id="KW-0804">Transcription</keyword>
<feature type="compositionally biased region" description="Polar residues" evidence="5">
    <location>
        <begin position="204"/>
        <end position="213"/>
    </location>
</feature>
<evidence type="ECO:0000256" key="4">
    <source>
        <dbReference type="ARBA" id="ARBA00023242"/>
    </source>
</evidence>
<feature type="region of interest" description="Disordered" evidence="5">
    <location>
        <begin position="482"/>
        <end position="613"/>
    </location>
</feature>
<dbReference type="SUPFAM" id="SSF159042">
    <property type="entry name" value="Plus3-like"/>
    <property type="match status" value="1"/>
</dbReference>
<feature type="compositionally biased region" description="Polar residues" evidence="5">
    <location>
        <begin position="566"/>
        <end position="580"/>
    </location>
</feature>
<dbReference type="InterPro" id="IPR036128">
    <property type="entry name" value="Plus3-like_sf"/>
</dbReference>
<dbReference type="PROSITE" id="PS51360">
    <property type="entry name" value="PLUS3"/>
    <property type="match status" value="1"/>
</dbReference>
<feature type="region of interest" description="Disordered" evidence="5">
    <location>
        <begin position="162"/>
        <end position="280"/>
    </location>
</feature>
<protein>
    <submittedName>
        <fullName evidence="7">RNA polymerase-associated protein rtf1</fullName>
    </submittedName>
</protein>
<accession>A0ABR3WQ57</accession>
<feature type="compositionally biased region" description="Basic residues" evidence="5">
    <location>
        <begin position="32"/>
        <end position="44"/>
    </location>
</feature>
<keyword evidence="4" id="KW-0539">Nucleus</keyword>
<comment type="caution">
    <text evidence="7">The sequence shown here is derived from an EMBL/GenBank/DDBJ whole genome shotgun (WGS) entry which is preliminary data.</text>
</comment>
<evidence type="ECO:0000313" key="8">
    <source>
        <dbReference type="Proteomes" id="UP001583177"/>
    </source>
</evidence>
<organism evidence="7 8">
    <name type="scientific">Diaporthe australafricana</name>
    <dbReference type="NCBI Taxonomy" id="127596"/>
    <lineage>
        <taxon>Eukaryota</taxon>
        <taxon>Fungi</taxon>
        <taxon>Dikarya</taxon>
        <taxon>Ascomycota</taxon>
        <taxon>Pezizomycotina</taxon>
        <taxon>Sordariomycetes</taxon>
        <taxon>Sordariomycetidae</taxon>
        <taxon>Diaporthales</taxon>
        <taxon>Diaporthaceae</taxon>
        <taxon>Diaporthe</taxon>
    </lineage>
</organism>
<feature type="compositionally biased region" description="Low complexity" evidence="5">
    <location>
        <begin position="45"/>
        <end position="54"/>
    </location>
</feature>
<dbReference type="EMBL" id="JAWRVE010000060">
    <property type="protein sequence ID" value="KAL1865673.1"/>
    <property type="molecule type" value="Genomic_DNA"/>
</dbReference>
<gene>
    <name evidence="7" type="primary">RTF1</name>
    <name evidence="7" type="ORF">Daus18300_007049</name>
</gene>
<dbReference type="PANTHER" id="PTHR13115:SF8">
    <property type="entry name" value="RNA POLYMERASE-ASSOCIATED PROTEIN RTF1 HOMOLOG"/>
    <property type="match status" value="1"/>
</dbReference>
<name>A0ABR3WQ57_9PEZI</name>
<comment type="subcellular location">
    <subcellularLocation>
        <location evidence="1">Nucleus</location>
    </subcellularLocation>
</comment>
<feature type="compositionally biased region" description="Basic and acidic residues" evidence="5">
    <location>
        <begin position="517"/>
        <end position="539"/>
    </location>
</feature>